<dbReference type="InterPro" id="IPR023753">
    <property type="entry name" value="FAD/NAD-binding_dom"/>
</dbReference>
<dbReference type="EMBL" id="JBHSLU010000068">
    <property type="protein sequence ID" value="MFC5507739.1"/>
    <property type="molecule type" value="Genomic_DNA"/>
</dbReference>
<reference evidence="7" key="1">
    <citation type="journal article" date="2019" name="Int. J. Syst. Evol. Microbiol.">
        <title>The Global Catalogue of Microorganisms (GCM) 10K type strain sequencing project: providing services to taxonomists for standard genome sequencing and annotation.</title>
        <authorList>
            <consortium name="The Broad Institute Genomics Platform"/>
            <consortium name="The Broad Institute Genome Sequencing Center for Infectious Disease"/>
            <person name="Wu L."/>
            <person name="Ma J."/>
        </authorList>
    </citation>
    <scope>NUCLEOTIDE SEQUENCE [LARGE SCALE GENOMIC DNA]</scope>
    <source>
        <strain evidence="7">CCUG 43117</strain>
    </source>
</reference>
<evidence type="ECO:0000256" key="3">
    <source>
        <dbReference type="ARBA" id="ARBA00022827"/>
    </source>
</evidence>
<organism evidence="6 7">
    <name type="scientific">Bosea massiliensis</name>
    <dbReference type="NCBI Taxonomy" id="151419"/>
    <lineage>
        <taxon>Bacteria</taxon>
        <taxon>Pseudomonadati</taxon>
        <taxon>Pseudomonadota</taxon>
        <taxon>Alphaproteobacteria</taxon>
        <taxon>Hyphomicrobiales</taxon>
        <taxon>Boseaceae</taxon>
        <taxon>Bosea</taxon>
    </lineage>
</organism>
<keyword evidence="2" id="KW-0285">Flavoprotein</keyword>
<evidence type="ECO:0000256" key="4">
    <source>
        <dbReference type="ARBA" id="ARBA00023002"/>
    </source>
</evidence>
<evidence type="ECO:0000313" key="7">
    <source>
        <dbReference type="Proteomes" id="UP001596060"/>
    </source>
</evidence>
<dbReference type="PRINTS" id="PR00368">
    <property type="entry name" value="FADPNR"/>
</dbReference>
<keyword evidence="7" id="KW-1185">Reference proteome</keyword>
<accession>A0ABW0P7K8</accession>
<dbReference type="Gene3D" id="3.50.50.100">
    <property type="match status" value="1"/>
</dbReference>
<evidence type="ECO:0000256" key="2">
    <source>
        <dbReference type="ARBA" id="ARBA00022630"/>
    </source>
</evidence>
<dbReference type="Pfam" id="PF07992">
    <property type="entry name" value="Pyr_redox_2"/>
    <property type="match status" value="1"/>
</dbReference>
<dbReference type="SUPFAM" id="SSF51905">
    <property type="entry name" value="FAD/NAD(P)-binding domain"/>
    <property type="match status" value="2"/>
</dbReference>
<evidence type="ECO:0000256" key="1">
    <source>
        <dbReference type="ARBA" id="ARBA00001974"/>
    </source>
</evidence>
<proteinExistence type="predicted"/>
<dbReference type="NCBIfam" id="TIGR03169">
    <property type="entry name" value="Nterm_to_SelD"/>
    <property type="match status" value="1"/>
</dbReference>
<sequence length="377" mass="40303">MTGHRLVLVGGGHAHVQVIRALAQQPEPGMTITLVTDRLLTPYSGMLPGHVAGIYSHAEMHIDLGRLAEVCGVTLVGSAAAAIDRARRTVTTEDGASVPYDTLSLNVGITPDLSGIAGAEEHGIPVKPISSFIARLDALLEAAARADGPRRIVLVGGGAAGVELALALKARLTGLDPKGRPFWIGLAASNGLVATLNDGVRRRARAALARHGVTLLDDFRVVEINAQGLRAQDKRFVTADAVLVSTAARAPSWLATTGLPTDRHGFVQTTRCLTCIDDSAVFAVGDCATVAEDPTPKAGVFAVRQGAALTANLRRRARGEVLAPHRPDRNYLTILMTGDGSAIAGRGGWFAVEGRWVWRWKDWIDRRFMRRFSEFRR</sequence>
<dbReference type="PANTHER" id="PTHR42913:SF9">
    <property type="entry name" value="SLR1591 PROTEIN"/>
    <property type="match status" value="1"/>
</dbReference>
<dbReference type="InterPro" id="IPR036188">
    <property type="entry name" value="FAD/NAD-bd_sf"/>
</dbReference>
<evidence type="ECO:0000313" key="6">
    <source>
        <dbReference type="EMBL" id="MFC5507739.1"/>
    </source>
</evidence>
<gene>
    <name evidence="6" type="ORF">ACFPN9_21060</name>
</gene>
<dbReference type="InterPro" id="IPR017584">
    <property type="entry name" value="Pyridine_nucleo_diS_OxRdtase_N"/>
</dbReference>
<evidence type="ECO:0000259" key="5">
    <source>
        <dbReference type="Pfam" id="PF07992"/>
    </source>
</evidence>
<dbReference type="InterPro" id="IPR051169">
    <property type="entry name" value="NADH-Q_oxidoreductase"/>
</dbReference>
<comment type="caution">
    <text evidence="6">The sequence shown here is derived from an EMBL/GenBank/DDBJ whole genome shotgun (WGS) entry which is preliminary data.</text>
</comment>
<dbReference type="PANTHER" id="PTHR42913">
    <property type="entry name" value="APOPTOSIS-INDUCING FACTOR 1"/>
    <property type="match status" value="1"/>
</dbReference>
<name>A0ABW0P7K8_9HYPH</name>
<dbReference type="Proteomes" id="UP001596060">
    <property type="component" value="Unassembled WGS sequence"/>
</dbReference>
<protein>
    <submittedName>
        <fullName evidence="6">FAD-dependent oxidoreductase</fullName>
    </submittedName>
</protein>
<dbReference type="RefSeq" id="WP_067254666.1">
    <property type="nucleotide sequence ID" value="NZ_JBHSLU010000068.1"/>
</dbReference>
<comment type="cofactor">
    <cofactor evidence="1">
        <name>FAD</name>
        <dbReference type="ChEBI" id="CHEBI:57692"/>
    </cofactor>
</comment>
<feature type="domain" description="FAD/NAD(P)-binding" evidence="5">
    <location>
        <begin position="5"/>
        <end position="306"/>
    </location>
</feature>
<keyword evidence="4" id="KW-0560">Oxidoreductase</keyword>
<keyword evidence="3" id="KW-0274">FAD</keyword>